<name>A0A0C9YSS4_9AGAM</name>
<dbReference type="EMBL" id="KN833840">
    <property type="protein sequence ID" value="KIK16999.1"/>
    <property type="molecule type" value="Genomic_DNA"/>
</dbReference>
<feature type="region of interest" description="Disordered" evidence="1">
    <location>
        <begin position="1"/>
        <end position="27"/>
    </location>
</feature>
<dbReference type="Proteomes" id="UP000054018">
    <property type="component" value="Unassembled WGS sequence"/>
</dbReference>
<reference evidence="3" key="2">
    <citation type="submission" date="2015-01" db="EMBL/GenBank/DDBJ databases">
        <title>Evolutionary Origins and Diversification of the Mycorrhizal Mutualists.</title>
        <authorList>
            <consortium name="DOE Joint Genome Institute"/>
            <consortium name="Mycorrhizal Genomics Consortium"/>
            <person name="Kohler A."/>
            <person name="Kuo A."/>
            <person name="Nagy L.G."/>
            <person name="Floudas D."/>
            <person name="Copeland A."/>
            <person name="Barry K.W."/>
            <person name="Cichocki N."/>
            <person name="Veneault-Fourrey C."/>
            <person name="LaButti K."/>
            <person name="Lindquist E.A."/>
            <person name="Lipzen A."/>
            <person name="Lundell T."/>
            <person name="Morin E."/>
            <person name="Murat C."/>
            <person name="Riley R."/>
            <person name="Ohm R."/>
            <person name="Sun H."/>
            <person name="Tunlid A."/>
            <person name="Henrissat B."/>
            <person name="Grigoriev I.V."/>
            <person name="Hibbett D.S."/>
            <person name="Martin F."/>
        </authorList>
    </citation>
    <scope>NUCLEOTIDE SEQUENCE [LARGE SCALE GENOMIC DNA]</scope>
    <source>
        <strain evidence="3">441</strain>
    </source>
</reference>
<reference evidence="2 3" key="1">
    <citation type="submission" date="2014-04" db="EMBL/GenBank/DDBJ databases">
        <authorList>
            <consortium name="DOE Joint Genome Institute"/>
            <person name="Kuo A."/>
            <person name="Kohler A."/>
            <person name="Costa M.D."/>
            <person name="Nagy L.G."/>
            <person name="Floudas D."/>
            <person name="Copeland A."/>
            <person name="Barry K.W."/>
            <person name="Cichocki N."/>
            <person name="Veneault-Fourrey C."/>
            <person name="LaButti K."/>
            <person name="Lindquist E.A."/>
            <person name="Lipzen A."/>
            <person name="Lundell T."/>
            <person name="Morin E."/>
            <person name="Murat C."/>
            <person name="Sun H."/>
            <person name="Tunlid A."/>
            <person name="Henrissat B."/>
            <person name="Grigoriev I.V."/>
            <person name="Hibbett D.S."/>
            <person name="Martin F."/>
            <person name="Nordberg H.P."/>
            <person name="Cantor M.N."/>
            <person name="Hua S.X."/>
        </authorList>
    </citation>
    <scope>NUCLEOTIDE SEQUENCE [LARGE SCALE GENOMIC DNA]</scope>
    <source>
        <strain evidence="2 3">441</strain>
    </source>
</reference>
<gene>
    <name evidence="2" type="ORF">PISMIDRAFT_24984</name>
</gene>
<evidence type="ECO:0000313" key="2">
    <source>
        <dbReference type="EMBL" id="KIK16999.1"/>
    </source>
</evidence>
<evidence type="ECO:0000256" key="1">
    <source>
        <dbReference type="SAM" id="MobiDB-lite"/>
    </source>
</evidence>
<accession>A0A0C9YSS4</accession>
<evidence type="ECO:0000313" key="3">
    <source>
        <dbReference type="Proteomes" id="UP000054018"/>
    </source>
</evidence>
<sequence length="112" mass="12386">MCMDSVSKPDELVGANEKQQLMEEEQNKKEWETITLSPLQPTSGSIVLTTVQDTDILPTPPTPPTPPKAVLLPSESSGMETQQLAHDAFLADPFQEMIDKGEGDAFRHFDFL</sequence>
<keyword evidence="3" id="KW-1185">Reference proteome</keyword>
<organism evidence="2 3">
    <name type="scientific">Pisolithus microcarpus 441</name>
    <dbReference type="NCBI Taxonomy" id="765257"/>
    <lineage>
        <taxon>Eukaryota</taxon>
        <taxon>Fungi</taxon>
        <taxon>Dikarya</taxon>
        <taxon>Basidiomycota</taxon>
        <taxon>Agaricomycotina</taxon>
        <taxon>Agaricomycetes</taxon>
        <taxon>Agaricomycetidae</taxon>
        <taxon>Boletales</taxon>
        <taxon>Sclerodermatineae</taxon>
        <taxon>Pisolithaceae</taxon>
        <taxon>Pisolithus</taxon>
    </lineage>
</organism>
<dbReference type="HOGENOM" id="CLU_2146854_0_0_1"/>
<protein>
    <submittedName>
        <fullName evidence="2">Uncharacterized protein</fullName>
    </submittedName>
</protein>
<proteinExistence type="predicted"/>
<dbReference type="AlphaFoldDB" id="A0A0C9YSS4"/>